<dbReference type="EMBL" id="SHKO01000003">
    <property type="protein sequence ID" value="RZT92896.1"/>
    <property type="molecule type" value="Genomic_DNA"/>
</dbReference>
<protein>
    <submittedName>
        <fullName evidence="1">PaiB family negative transcriptional regulator</fullName>
    </submittedName>
</protein>
<dbReference type="PANTHER" id="PTHR35802:SF1">
    <property type="entry name" value="PROTEASE SYNTHASE AND SPORULATION PROTEIN PAI 2"/>
    <property type="match status" value="1"/>
</dbReference>
<dbReference type="InterPro" id="IPR007396">
    <property type="entry name" value="TR_PAI2-type"/>
</dbReference>
<dbReference type="Gene3D" id="2.30.110.10">
    <property type="entry name" value="Electron Transport, Fmn-binding Protein, Chain A"/>
    <property type="match status" value="1"/>
</dbReference>
<accession>A0A4Q7V8A0</accession>
<comment type="caution">
    <text evidence="1">The sequence shown here is derived from an EMBL/GenBank/DDBJ whole genome shotgun (WGS) entry which is preliminary data.</text>
</comment>
<dbReference type="Pfam" id="PF04299">
    <property type="entry name" value="FMN_bind_2"/>
    <property type="match status" value="1"/>
</dbReference>
<evidence type="ECO:0000313" key="1">
    <source>
        <dbReference type="EMBL" id="RZT92896.1"/>
    </source>
</evidence>
<evidence type="ECO:0000313" key="2">
    <source>
        <dbReference type="Proteomes" id="UP000293398"/>
    </source>
</evidence>
<dbReference type="SUPFAM" id="SSF50475">
    <property type="entry name" value="FMN-binding split barrel"/>
    <property type="match status" value="1"/>
</dbReference>
<proteinExistence type="predicted"/>
<gene>
    <name evidence="1" type="ORF">EV681_3658</name>
</gene>
<dbReference type="Proteomes" id="UP000293398">
    <property type="component" value="Unassembled WGS sequence"/>
</dbReference>
<dbReference type="InterPro" id="IPR012349">
    <property type="entry name" value="Split_barrel_FMN-bd"/>
</dbReference>
<reference evidence="1 2" key="1">
    <citation type="submission" date="2019-02" db="EMBL/GenBank/DDBJ databases">
        <title>Genomic Encyclopedia of Type Strains, Phase IV (KMG-IV): sequencing the most valuable type-strain genomes for metagenomic binning, comparative biology and taxonomic classification.</title>
        <authorList>
            <person name="Goeker M."/>
        </authorList>
    </citation>
    <scope>NUCLEOTIDE SEQUENCE [LARGE SCALE GENOMIC DNA]</scope>
    <source>
        <strain evidence="1 2">DSM 23814</strain>
    </source>
</reference>
<dbReference type="AlphaFoldDB" id="A0A4Q7V8A0"/>
<organism evidence="1 2">
    <name type="scientific">Advenella incenata</name>
    <dbReference type="NCBI Taxonomy" id="267800"/>
    <lineage>
        <taxon>Bacteria</taxon>
        <taxon>Pseudomonadati</taxon>
        <taxon>Pseudomonadota</taxon>
        <taxon>Betaproteobacteria</taxon>
        <taxon>Burkholderiales</taxon>
        <taxon>Alcaligenaceae</taxon>
    </lineage>
</organism>
<name>A0A4Q7V8A0_9BURK</name>
<keyword evidence="2" id="KW-1185">Reference proteome</keyword>
<dbReference type="PANTHER" id="PTHR35802">
    <property type="entry name" value="PROTEASE SYNTHASE AND SPORULATION PROTEIN PAI 2"/>
    <property type="match status" value="1"/>
</dbReference>
<dbReference type="PIRSF" id="PIRSF010372">
    <property type="entry name" value="PaiB"/>
    <property type="match status" value="1"/>
</dbReference>
<sequence>MYIDCCLQLPDRHPTLNQTVMYNPSHFRVADSEAISDLIRRHPLGLLISQSPEGVQASPIPFLYFPEEGEHGILRAHMARANPHWKLLMADPACLVVFQGEQGYISPSWYASKATTHQVVPTWNYVMAQMRGTLATTDDADWLQSQISALTRMQETGRPAPWQVTDAPADFIDRQKRAIVGLEITVASIDGKWKLSQNRSQADLAGVIENLRQGDGLSDSQALAQAMQSREKT</sequence>